<keyword evidence="2" id="KW-0378">Hydrolase</keyword>
<dbReference type="InterPro" id="IPR003331">
    <property type="entry name" value="UDP_GlcNAc_Epimerase_2_dom"/>
</dbReference>
<dbReference type="SUPFAM" id="SSF53756">
    <property type="entry name" value="UDP-Glycosyltransferase/glycogen phosphorylase"/>
    <property type="match status" value="1"/>
</dbReference>
<dbReference type="Pfam" id="PF02350">
    <property type="entry name" value="Epimerase_2"/>
    <property type="match status" value="1"/>
</dbReference>
<comment type="caution">
    <text evidence="2">The sequence shown here is derived from an EMBL/GenBank/DDBJ whole genome shotgun (WGS) entry which is preliminary data.</text>
</comment>
<reference evidence="2" key="1">
    <citation type="journal article" date="2020" name="mSystems">
        <title>Genome- and Community-Level Interaction Insights into Carbon Utilization and Element Cycling Functions of Hydrothermarchaeota in Hydrothermal Sediment.</title>
        <authorList>
            <person name="Zhou Z."/>
            <person name="Liu Y."/>
            <person name="Xu W."/>
            <person name="Pan J."/>
            <person name="Luo Z.H."/>
            <person name="Li M."/>
        </authorList>
    </citation>
    <scope>NUCLEOTIDE SEQUENCE [LARGE SCALE GENOMIC DNA]</scope>
    <source>
        <strain evidence="2">SpSt-757</strain>
    </source>
</reference>
<feature type="domain" description="UDP-N-acetylglucosamine 2-epimerase" evidence="1">
    <location>
        <begin position="23"/>
        <end position="367"/>
    </location>
</feature>
<accession>A0A7V3J924</accession>
<sequence length="383" mass="42927">MKRRVCVITGTRADYGILYPVMKAISNSHGLKLYIVATCMHLMKEFGYTIKEIQNDGFDIYEKVDISYREDTGEAMAFSVGKAISLFSRCFAKLRPHIVVVLGDRGEMLAAAIAANYMNIPVAHIHGGEISGHIDGLLRHAITKLSHIHFPATEQAKRRILNLGEEAWRIFRVGAPALDRILGCHLPKPEDLTRKYQIKQNKPAVLLIQHPVSTEVKQASDQIKITLEALSDLGLQILIVYPNADAGGRKMIRVIKEYVKDNSLMMAFKNIPHEDYLGLMRVVSVLVGNSSSGIIEAPSFKLPVVNIGIRQDGRERSTNVIDVPHDKNAIVKAIKKALYDKKFREQVKRCKNPYGDGHAAERIVKVLSTIKLDKKLLQKQITY</sequence>
<protein>
    <submittedName>
        <fullName evidence="2">UDP-N-acetylglucosamine 2-epimerase (Hydrolyzing)</fullName>
        <ecNumber evidence="2">3.2.1.183</ecNumber>
    </submittedName>
</protein>
<dbReference type="NCBIfam" id="TIGR03568">
    <property type="entry name" value="NeuC_NnaA"/>
    <property type="match status" value="1"/>
</dbReference>
<dbReference type="Gene3D" id="3.40.50.2000">
    <property type="entry name" value="Glycogen Phosphorylase B"/>
    <property type="match status" value="2"/>
</dbReference>
<dbReference type="InterPro" id="IPR020004">
    <property type="entry name" value="UDP-GlcNAc_Epase"/>
</dbReference>
<dbReference type="EC" id="3.2.1.183" evidence="2"/>
<dbReference type="AlphaFoldDB" id="A0A7V3J924"/>
<dbReference type="InterPro" id="IPR029767">
    <property type="entry name" value="WecB-like"/>
</dbReference>
<dbReference type="CDD" id="cd03786">
    <property type="entry name" value="GTB_UDP-GlcNAc_2-Epimerase"/>
    <property type="match status" value="1"/>
</dbReference>
<keyword evidence="2" id="KW-0326">Glycosidase</keyword>
<name>A0A7V3J924_UNCC3</name>
<dbReference type="GO" id="GO:0006047">
    <property type="term" value="P:UDP-N-acetylglucosamine metabolic process"/>
    <property type="evidence" value="ECO:0007669"/>
    <property type="project" value="InterPro"/>
</dbReference>
<dbReference type="PANTHER" id="PTHR43174:SF3">
    <property type="entry name" value="UDP-N-ACETYLGLUCOSAMINE 2-EPIMERASE"/>
    <property type="match status" value="1"/>
</dbReference>
<gene>
    <name evidence="2" type="primary">neuC</name>
    <name evidence="2" type="ORF">ENV41_00480</name>
</gene>
<dbReference type="GO" id="GO:0004553">
    <property type="term" value="F:hydrolase activity, hydrolyzing O-glycosyl compounds"/>
    <property type="evidence" value="ECO:0007669"/>
    <property type="project" value="InterPro"/>
</dbReference>
<evidence type="ECO:0000259" key="1">
    <source>
        <dbReference type="Pfam" id="PF02350"/>
    </source>
</evidence>
<organism evidence="2">
    <name type="scientific">candidate division CPR3 bacterium</name>
    <dbReference type="NCBI Taxonomy" id="2268181"/>
    <lineage>
        <taxon>Bacteria</taxon>
        <taxon>Bacteria division CPR3</taxon>
    </lineage>
</organism>
<evidence type="ECO:0000313" key="2">
    <source>
        <dbReference type="EMBL" id="HFZ08596.1"/>
    </source>
</evidence>
<dbReference type="EMBL" id="DTGG01000019">
    <property type="protein sequence ID" value="HFZ08596.1"/>
    <property type="molecule type" value="Genomic_DNA"/>
</dbReference>
<proteinExistence type="predicted"/>
<dbReference type="PANTHER" id="PTHR43174">
    <property type="entry name" value="UDP-N-ACETYLGLUCOSAMINE 2-EPIMERASE"/>
    <property type="match status" value="1"/>
</dbReference>